<name>D7MVK7_ARALL</name>
<organism evidence="2">
    <name type="scientific">Arabidopsis lyrata subsp. lyrata</name>
    <name type="common">Lyre-leaved rock-cress</name>
    <dbReference type="NCBI Taxonomy" id="81972"/>
    <lineage>
        <taxon>Eukaryota</taxon>
        <taxon>Viridiplantae</taxon>
        <taxon>Streptophyta</taxon>
        <taxon>Embryophyta</taxon>
        <taxon>Tracheophyta</taxon>
        <taxon>Spermatophyta</taxon>
        <taxon>Magnoliopsida</taxon>
        <taxon>eudicotyledons</taxon>
        <taxon>Gunneridae</taxon>
        <taxon>Pentapetalae</taxon>
        <taxon>rosids</taxon>
        <taxon>malvids</taxon>
        <taxon>Brassicales</taxon>
        <taxon>Brassicaceae</taxon>
        <taxon>Camelineae</taxon>
        <taxon>Arabidopsis</taxon>
    </lineage>
</organism>
<reference evidence="2" key="1">
    <citation type="journal article" date="2011" name="Nat. Genet.">
        <title>The Arabidopsis lyrata genome sequence and the basis of rapid genome size change.</title>
        <authorList>
            <person name="Hu T.T."/>
            <person name="Pattyn P."/>
            <person name="Bakker E.G."/>
            <person name="Cao J."/>
            <person name="Cheng J.-F."/>
            <person name="Clark R.M."/>
            <person name="Fahlgren N."/>
            <person name="Fawcett J.A."/>
            <person name="Grimwood J."/>
            <person name="Gundlach H."/>
            <person name="Haberer G."/>
            <person name="Hollister J.D."/>
            <person name="Ossowski S."/>
            <person name="Ottilar R.P."/>
            <person name="Salamov A.A."/>
            <person name="Schneeberger K."/>
            <person name="Spannagl M."/>
            <person name="Wang X."/>
            <person name="Yang L."/>
            <person name="Nasrallah M.E."/>
            <person name="Bergelson J."/>
            <person name="Carrington J.C."/>
            <person name="Gaut B.S."/>
            <person name="Schmutz J."/>
            <person name="Mayer K.F.X."/>
            <person name="Van de Peer Y."/>
            <person name="Grigoriev I.V."/>
            <person name="Nordborg M."/>
            <person name="Weigel D."/>
            <person name="Guo Y.-L."/>
        </authorList>
    </citation>
    <scope>NUCLEOTIDE SEQUENCE [LARGE SCALE GENOMIC DNA]</scope>
    <source>
        <strain evidence="2">cv. MN47</strain>
    </source>
</reference>
<dbReference type="Gramene" id="Al_scaffold_0009_166">
    <property type="protein sequence ID" value="Al_scaffold_0009_166"/>
    <property type="gene ID" value="Al_scaffold_0009_166"/>
</dbReference>
<evidence type="ECO:0000313" key="2">
    <source>
        <dbReference type="Proteomes" id="UP000008694"/>
    </source>
</evidence>
<accession>D7MVK7</accession>
<dbReference type="Proteomes" id="UP000008694">
    <property type="component" value="Unassembled WGS sequence"/>
</dbReference>
<dbReference type="AlphaFoldDB" id="D7MVK7"/>
<keyword evidence="2" id="KW-1185">Reference proteome</keyword>
<feature type="non-terminal residue" evidence="1">
    <location>
        <position position="1"/>
    </location>
</feature>
<gene>
    <name evidence="1" type="ORF">ARALYDRAFT_683128</name>
</gene>
<protein>
    <submittedName>
        <fullName evidence="1">Predicted protein</fullName>
    </submittedName>
</protein>
<proteinExistence type="predicted"/>
<dbReference type="EMBL" id="GL348721">
    <property type="protein sequence ID" value="EFH39476.1"/>
    <property type="molecule type" value="Genomic_DNA"/>
</dbReference>
<evidence type="ECO:0000313" key="1">
    <source>
        <dbReference type="EMBL" id="EFH39476.1"/>
    </source>
</evidence>
<sequence length="168" mass="19386">LETTRELHTEEAHLAPNGAHIPKKLKVQIEDYQTGWRMREYERQGNAFQRLVVVYLLYKTTLDQTLLDDQQHVQQENEVHAHGNVVGVDDVVDQEVEHHQIDRDVVEQIVNNQQQGNDVHAHGNMVGIDDLVDQEVGHHQFHGEQIVNNQAHGIVDDWDDVFDHLGDF</sequence>
<dbReference type="HOGENOM" id="CLU_1590613_0_0_1"/>